<evidence type="ECO:0000256" key="1">
    <source>
        <dbReference type="SAM" id="MobiDB-lite"/>
    </source>
</evidence>
<dbReference type="CTD" id="68918010"/>
<reference evidence="2 3" key="2">
    <citation type="journal article" date="2011" name="PLoS Genet.">
        <title>Caenorhabditis briggsae recombinant inbred line genotypes reveal inter-strain incompatibility and the evolution of recombination.</title>
        <authorList>
            <person name="Ross J.A."/>
            <person name="Koboldt D.C."/>
            <person name="Staisch J.E."/>
            <person name="Chamberlin H.M."/>
            <person name="Gupta B.P."/>
            <person name="Miller R.D."/>
            <person name="Baird S.E."/>
            <person name="Haag E.S."/>
        </authorList>
    </citation>
    <scope>NUCLEOTIDE SEQUENCE [LARGE SCALE GENOMIC DNA]</scope>
    <source>
        <strain evidence="2 3">AF16</strain>
    </source>
</reference>
<keyword evidence="3" id="KW-1185">Reference proteome</keyword>
<feature type="region of interest" description="Disordered" evidence="1">
    <location>
        <begin position="1"/>
        <end position="20"/>
    </location>
</feature>
<dbReference type="HOGENOM" id="CLU_2160636_0_0_1"/>
<feature type="region of interest" description="Disordered" evidence="1">
    <location>
        <begin position="68"/>
        <end position="111"/>
    </location>
</feature>
<dbReference type="Proteomes" id="UP000008549">
    <property type="component" value="Unassembled WGS sequence"/>
</dbReference>
<dbReference type="RefSeq" id="XP_045100527.1">
    <property type="nucleotide sequence ID" value="XM_045236368.1"/>
</dbReference>
<evidence type="ECO:0000313" key="2">
    <source>
        <dbReference type="EMBL" id="CAS00970.1"/>
    </source>
</evidence>
<dbReference type="AlphaFoldDB" id="B6IM40"/>
<dbReference type="WormBase" id="CBG26532">
    <property type="protein sequence ID" value="CBP48770"/>
    <property type="gene ID" value="WBGene00087946"/>
</dbReference>
<sequence>MKLPDLGVFKGTEAEPSPEESSSLLLLILLQLLFRRNEATQGTGQISLPDVFNHLPFRSVSLSKFTLATDPTDRKGSNTDEHEQTTARPEDEGSPDDFAGQAPISTQCGGL</sequence>
<dbReference type="EMBL" id="HE600977">
    <property type="protein sequence ID" value="CAS00970.1"/>
    <property type="molecule type" value="Genomic_DNA"/>
</dbReference>
<evidence type="ECO:0000313" key="4">
    <source>
        <dbReference type="WormBase" id="CBG26532"/>
    </source>
</evidence>
<proteinExistence type="predicted"/>
<feature type="compositionally biased region" description="Basic and acidic residues" evidence="1">
    <location>
        <begin position="71"/>
        <end position="91"/>
    </location>
</feature>
<reference evidence="2 3" key="1">
    <citation type="journal article" date="2003" name="PLoS Biol.">
        <title>The genome sequence of Caenorhabditis briggsae: a platform for comparative genomics.</title>
        <authorList>
            <person name="Stein L.D."/>
            <person name="Bao Z."/>
            <person name="Blasiar D."/>
            <person name="Blumenthal T."/>
            <person name="Brent M.R."/>
            <person name="Chen N."/>
            <person name="Chinwalla A."/>
            <person name="Clarke L."/>
            <person name="Clee C."/>
            <person name="Coghlan A."/>
            <person name="Coulson A."/>
            <person name="D'Eustachio P."/>
            <person name="Fitch D.H."/>
            <person name="Fulton L.A."/>
            <person name="Fulton R.E."/>
            <person name="Griffiths-Jones S."/>
            <person name="Harris T.W."/>
            <person name="Hillier L.W."/>
            <person name="Kamath R."/>
            <person name="Kuwabara P.E."/>
            <person name="Mardis E.R."/>
            <person name="Marra M.A."/>
            <person name="Miner T.L."/>
            <person name="Minx P."/>
            <person name="Mullikin J.C."/>
            <person name="Plumb R.W."/>
            <person name="Rogers J."/>
            <person name="Schein J.E."/>
            <person name="Sohrmann M."/>
            <person name="Spieth J."/>
            <person name="Stajich J.E."/>
            <person name="Wei C."/>
            <person name="Willey D."/>
            <person name="Wilson R.K."/>
            <person name="Durbin R."/>
            <person name="Waterston R.H."/>
        </authorList>
    </citation>
    <scope>NUCLEOTIDE SEQUENCE [LARGE SCALE GENOMIC DNA]</scope>
    <source>
        <strain evidence="2 3">AF16</strain>
    </source>
</reference>
<dbReference type="GeneID" id="68918010"/>
<name>B6IM40_CAEBR</name>
<dbReference type="KEGG" id="cbr:CBG_26532"/>
<accession>B6IM40</accession>
<evidence type="ECO:0000313" key="3">
    <source>
        <dbReference type="Proteomes" id="UP000008549"/>
    </source>
</evidence>
<dbReference type="InParanoid" id="B6IM40"/>
<organism evidence="2 3">
    <name type="scientific">Caenorhabditis briggsae</name>
    <dbReference type="NCBI Taxonomy" id="6238"/>
    <lineage>
        <taxon>Eukaryota</taxon>
        <taxon>Metazoa</taxon>
        <taxon>Ecdysozoa</taxon>
        <taxon>Nematoda</taxon>
        <taxon>Chromadorea</taxon>
        <taxon>Rhabditida</taxon>
        <taxon>Rhabditina</taxon>
        <taxon>Rhabditomorpha</taxon>
        <taxon>Rhabditoidea</taxon>
        <taxon>Rhabditidae</taxon>
        <taxon>Peloderinae</taxon>
        <taxon>Caenorhabditis</taxon>
    </lineage>
</organism>
<protein>
    <submittedName>
        <fullName evidence="2">Protein CBG26532</fullName>
    </submittedName>
</protein>
<gene>
    <name evidence="2 4" type="ORF">CBG26532</name>
    <name evidence="2" type="ORF">CBG_26532</name>
</gene>